<keyword evidence="3" id="KW-0285">Flavoprotein</keyword>
<dbReference type="PANTHER" id="PTHR42913:SF3">
    <property type="entry name" value="64 KDA MITOCHONDRIAL NADH DEHYDROGENASE (EUROFUNG)"/>
    <property type="match status" value="1"/>
</dbReference>
<evidence type="ECO:0000256" key="3">
    <source>
        <dbReference type="ARBA" id="ARBA00022630"/>
    </source>
</evidence>
<dbReference type="Gene3D" id="3.50.50.100">
    <property type="match status" value="1"/>
</dbReference>
<gene>
    <name evidence="7" type="primary">norW</name>
    <name evidence="7" type="ORF">DBMFGOPN_00014</name>
</gene>
<dbReference type="PANTHER" id="PTHR42913">
    <property type="entry name" value="APOPTOSIS-INDUCING FACTOR 1"/>
    <property type="match status" value="1"/>
</dbReference>
<evidence type="ECO:0000259" key="6">
    <source>
        <dbReference type="Pfam" id="PF07992"/>
    </source>
</evidence>
<name>A0A7G9Z2M3_9EURY</name>
<evidence type="ECO:0000313" key="7">
    <source>
        <dbReference type="EMBL" id="QNO54507.1"/>
    </source>
</evidence>
<comment type="similarity">
    <text evidence="2">Belongs to the NADH dehydrogenase family.</text>
</comment>
<sequence>MKVVVLGGGFGGVSAASELSELRKRSKDLSITMIDRKTRLEYQAAHPEILSGKVTPEEISGDLNKFAAKIGAEVINDTVVNIDFEAKTVKTENDGREIPYDFLVISIGAEQTFFGIPGAEELSHSVNTLKGAVETKNALDKFDFSAKEICIAVIGAGLTGVEVVGELIDYLRDKEASAEISIVEMMPRVLPTFATENVSNYVAKFLLDSGIEILTETAVQEVREHEITFKNGKKLPYDIIIWTAGIKPNSLLEKLEVPKVKGWLKADPYLRVEGMKNVFAVGDMISFESAGVRPGQNAEEAERQGEVAAENIIKTIKNLSFKKKALPKKYYSLYGMKEEKLKRYIPKNTIQNPRAFISLGSNKAVMYFRGMVVKVLAYRLKKFVERRYMKKIE</sequence>
<evidence type="ECO:0000256" key="4">
    <source>
        <dbReference type="ARBA" id="ARBA00022827"/>
    </source>
</evidence>
<evidence type="ECO:0000256" key="2">
    <source>
        <dbReference type="ARBA" id="ARBA00005272"/>
    </source>
</evidence>
<dbReference type="PRINTS" id="PR00368">
    <property type="entry name" value="FADPNR"/>
</dbReference>
<evidence type="ECO:0000256" key="1">
    <source>
        <dbReference type="ARBA" id="ARBA00001974"/>
    </source>
</evidence>
<dbReference type="EMBL" id="MT631583">
    <property type="protein sequence ID" value="QNO54507.1"/>
    <property type="molecule type" value="Genomic_DNA"/>
</dbReference>
<dbReference type="GO" id="GO:0003955">
    <property type="term" value="F:NAD(P)H dehydrogenase (quinone) activity"/>
    <property type="evidence" value="ECO:0007669"/>
    <property type="project" value="TreeGrafter"/>
</dbReference>
<evidence type="ECO:0000256" key="5">
    <source>
        <dbReference type="ARBA" id="ARBA00023002"/>
    </source>
</evidence>
<protein>
    <submittedName>
        <fullName evidence="7">Nitric oxide reductase FlRd-NAD(+) reductase</fullName>
        <ecNumber evidence="7">1.18.1.-</ecNumber>
    </submittedName>
</protein>
<keyword evidence="4" id="KW-0274">FAD</keyword>
<dbReference type="Pfam" id="PF07992">
    <property type="entry name" value="Pyr_redox_2"/>
    <property type="match status" value="1"/>
</dbReference>
<organism evidence="7">
    <name type="scientific">Candidatus Methanophaga sp. ANME-1 ERB7</name>
    <dbReference type="NCBI Taxonomy" id="2759913"/>
    <lineage>
        <taxon>Archaea</taxon>
        <taxon>Methanobacteriati</taxon>
        <taxon>Methanobacteriota</taxon>
        <taxon>Stenosarchaea group</taxon>
        <taxon>Methanomicrobia</taxon>
        <taxon>Candidatus Methanophagales</taxon>
        <taxon>Candidatus Methanophagaceae</taxon>
        <taxon>Candidatus Methanophaga</taxon>
    </lineage>
</organism>
<dbReference type="EC" id="1.18.1.-" evidence="7"/>
<dbReference type="InterPro" id="IPR023753">
    <property type="entry name" value="FAD/NAD-binding_dom"/>
</dbReference>
<dbReference type="AlphaFoldDB" id="A0A7G9Z2M3"/>
<reference evidence="7" key="1">
    <citation type="submission" date="2020-06" db="EMBL/GenBank/DDBJ databases">
        <title>Unique genomic features of the anaerobic methanotrophic archaea.</title>
        <authorList>
            <person name="Chadwick G.L."/>
            <person name="Skennerton C.T."/>
            <person name="Laso-Perez R."/>
            <person name="Leu A.O."/>
            <person name="Speth D.R."/>
            <person name="Yu H."/>
            <person name="Morgan-Lang C."/>
            <person name="Hatzenpichler R."/>
            <person name="Goudeau D."/>
            <person name="Malmstrom R."/>
            <person name="Brazelton W.J."/>
            <person name="Woyke T."/>
            <person name="Hallam S.J."/>
            <person name="Tyson G.W."/>
            <person name="Wegener G."/>
            <person name="Boetius A."/>
            <person name="Orphan V."/>
        </authorList>
    </citation>
    <scope>NUCLEOTIDE SEQUENCE</scope>
</reference>
<dbReference type="InterPro" id="IPR036188">
    <property type="entry name" value="FAD/NAD-bd_sf"/>
</dbReference>
<dbReference type="GO" id="GO:0019646">
    <property type="term" value="P:aerobic electron transport chain"/>
    <property type="evidence" value="ECO:0007669"/>
    <property type="project" value="TreeGrafter"/>
</dbReference>
<proteinExistence type="inferred from homology"/>
<dbReference type="InterPro" id="IPR051169">
    <property type="entry name" value="NADH-Q_oxidoreductase"/>
</dbReference>
<dbReference type="SUPFAM" id="SSF51905">
    <property type="entry name" value="FAD/NAD(P)-binding domain"/>
    <property type="match status" value="1"/>
</dbReference>
<accession>A0A7G9Z2M3</accession>
<comment type="cofactor">
    <cofactor evidence="1">
        <name>FAD</name>
        <dbReference type="ChEBI" id="CHEBI:57692"/>
    </cofactor>
</comment>
<feature type="domain" description="FAD/NAD(P)-binding" evidence="6">
    <location>
        <begin position="1"/>
        <end position="305"/>
    </location>
</feature>
<keyword evidence="5 7" id="KW-0560">Oxidoreductase</keyword>
<dbReference type="PRINTS" id="PR00411">
    <property type="entry name" value="PNDRDTASEI"/>
</dbReference>